<dbReference type="Pfam" id="PF03799">
    <property type="entry name" value="FtsQ_DivIB_C"/>
    <property type="match status" value="1"/>
</dbReference>
<evidence type="ECO:0000313" key="3">
    <source>
        <dbReference type="Proteomes" id="UP000823900"/>
    </source>
</evidence>
<gene>
    <name evidence="2" type="ORF">IAA07_04255</name>
</gene>
<dbReference type="AlphaFoldDB" id="A0A9D2KMP4"/>
<dbReference type="Proteomes" id="UP000823900">
    <property type="component" value="Unassembled WGS sequence"/>
</dbReference>
<reference evidence="2" key="1">
    <citation type="journal article" date="2021" name="PeerJ">
        <title>Extensive microbial diversity within the chicken gut microbiome revealed by metagenomics and culture.</title>
        <authorList>
            <person name="Gilroy R."/>
            <person name="Ravi A."/>
            <person name="Getino M."/>
            <person name="Pursley I."/>
            <person name="Horton D.L."/>
            <person name="Alikhan N.F."/>
            <person name="Baker D."/>
            <person name="Gharbi K."/>
            <person name="Hall N."/>
            <person name="Watson M."/>
            <person name="Adriaenssens E.M."/>
            <person name="Foster-Nyarko E."/>
            <person name="Jarju S."/>
            <person name="Secka A."/>
            <person name="Antonio M."/>
            <person name="Oren A."/>
            <person name="Chaudhuri R.R."/>
            <person name="La Ragione R."/>
            <person name="Hildebrand F."/>
            <person name="Pallen M.J."/>
        </authorList>
    </citation>
    <scope>NUCLEOTIDE SEQUENCE</scope>
    <source>
        <strain evidence="2">CHK178-16964</strain>
    </source>
</reference>
<reference evidence="2" key="2">
    <citation type="submission" date="2021-04" db="EMBL/GenBank/DDBJ databases">
        <authorList>
            <person name="Gilroy R."/>
        </authorList>
    </citation>
    <scope>NUCLEOTIDE SEQUENCE</scope>
    <source>
        <strain evidence="2">CHK178-16964</strain>
    </source>
</reference>
<accession>A0A9D2KMP4</accession>
<keyword evidence="2" id="KW-0132">Cell division</keyword>
<protein>
    <submittedName>
        <fullName evidence="2">Cell division protein FtsQ</fullName>
    </submittedName>
</protein>
<evidence type="ECO:0000259" key="1">
    <source>
        <dbReference type="Pfam" id="PF03799"/>
    </source>
</evidence>
<sequence length="240" mass="27218">MDSQKKKGKTAAGVAVCLLLLLAIGLMSLNIKEITVSGSEKYTAEELAERLFPEKKDRNMVYCYLKYRFGEHEKIPFVEDYRIVFQGLNKIEVIVYEKKVVGYLTYMSSNMYFDKDGIIVESTNRKLEGIPLVTGLKFGHILLYQPLPVENEEIFDHILTLTQALSNYAISVDRIQYDSRGNADLYIGDIQVVLGDNADLNGKISALNDMLPSLEGMSGILYLDTFDETNTSMMYTFKKK</sequence>
<evidence type="ECO:0000313" key="2">
    <source>
        <dbReference type="EMBL" id="HJA70778.1"/>
    </source>
</evidence>
<keyword evidence="2" id="KW-0131">Cell cycle</keyword>
<comment type="caution">
    <text evidence="2">The sequence shown here is derived from an EMBL/GenBank/DDBJ whole genome shotgun (WGS) entry which is preliminary data.</text>
</comment>
<feature type="domain" description="Cell division protein FtsQ/DivIB C-terminal" evidence="1">
    <location>
        <begin position="111"/>
        <end position="224"/>
    </location>
</feature>
<dbReference type="GO" id="GO:0051301">
    <property type="term" value="P:cell division"/>
    <property type="evidence" value="ECO:0007669"/>
    <property type="project" value="UniProtKB-KW"/>
</dbReference>
<dbReference type="InterPro" id="IPR005548">
    <property type="entry name" value="Cell_div_FtsQ/DivIB_C"/>
</dbReference>
<proteinExistence type="predicted"/>
<dbReference type="EMBL" id="DWZA01000038">
    <property type="protein sequence ID" value="HJA70778.1"/>
    <property type="molecule type" value="Genomic_DNA"/>
</dbReference>
<name>A0A9D2KMP4_9FIRM</name>
<organism evidence="2 3">
    <name type="scientific">Candidatus Lachnoclostridium stercoravium</name>
    <dbReference type="NCBI Taxonomy" id="2838633"/>
    <lineage>
        <taxon>Bacteria</taxon>
        <taxon>Bacillati</taxon>
        <taxon>Bacillota</taxon>
        <taxon>Clostridia</taxon>
        <taxon>Lachnospirales</taxon>
        <taxon>Lachnospiraceae</taxon>
    </lineage>
</organism>